<dbReference type="EMBL" id="JABBGK010000001">
    <property type="protein sequence ID" value="NML72727.1"/>
    <property type="molecule type" value="Genomic_DNA"/>
</dbReference>
<keyword evidence="1" id="KW-1133">Transmembrane helix</keyword>
<dbReference type="Proteomes" id="UP000541470">
    <property type="component" value="Unassembled WGS sequence"/>
</dbReference>
<keyword evidence="1" id="KW-0472">Membrane</keyword>
<feature type="transmembrane region" description="Helical" evidence="1">
    <location>
        <begin position="95"/>
        <end position="115"/>
    </location>
</feature>
<keyword evidence="3" id="KW-1185">Reference proteome</keyword>
<feature type="transmembrane region" description="Helical" evidence="1">
    <location>
        <begin position="32"/>
        <end position="53"/>
    </location>
</feature>
<dbReference type="AlphaFoldDB" id="A0A7Y0ASL4"/>
<dbReference type="RefSeq" id="WP_169586458.1">
    <property type="nucleotide sequence ID" value="NZ_JABBGK010000001.1"/>
</dbReference>
<proteinExistence type="predicted"/>
<protein>
    <submittedName>
        <fullName evidence="2">Low temperature requirement protein A</fullName>
    </submittedName>
</protein>
<name>A0A7Y0ASL4_9HYPH</name>
<dbReference type="InterPro" id="IPR010640">
    <property type="entry name" value="Low_temperature_requirement_A"/>
</dbReference>
<feature type="transmembrane region" description="Helical" evidence="1">
    <location>
        <begin position="314"/>
        <end position="334"/>
    </location>
</feature>
<feature type="transmembrane region" description="Helical" evidence="1">
    <location>
        <begin position="287"/>
        <end position="308"/>
    </location>
</feature>
<feature type="transmembrane region" description="Helical" evidence="1">
    <location>
        <begin position="243"/>
        <end position="266"/>
    </location>
</feature>
<feature type="transmembrane region" description="Helical" evidence="1">
    <location>
        <begin position="121"/>
        <end position="141"/>
    </location>
</feature>
<evidence type="ECO:0000313" key="2">
    <source>
        <dbReference type="EMBL" id="NML72727.1"/>
    </source>
</evidence>
<feature type="transmembrane region" description="Helical" evidence="1">
    <location>
        <begin position="219"/>
        <end position="237"/>
    </location>
</feature>
<dbReference type="PANTHER" id="PTHR36840">
    <property type="entry name" value="BLL5714 PROTEIN"/>
    <property type="match status" value="1"/>
</dbReference>
<evidence type="ECO:0000256" key="1">
    <source>
        <dbReference type="SAM" id="Phobius"/>
    </source>
</evidence>
<dbReference type="PANTHER" id="PTHR36840:SF1">
    <property type="entry name" value="BLL5714 PROTEIN"/>
    <property type="match status" value="1"/>
</dbReference>
<accession>A0A7Y0ASL4</accession>
<dbReference type="Pfam" id="PF06772">
    <property type="entry name" value="LtrA"/>
    <property type="match status" value="1"/>
</dbReference>
<comment type="caution">
    <text evidence="2">The sequence shown here is derived from an EMBL/GenBank/DDBJ whole genome shotgun (WGS) entry which is preliminary data.</text>
</comment>
<reference evidence="2 3" key="1">
    <citation type="submission" date="2020-04" db="EMBL/GenBank/DDBJ databases">
        <title>Rhizobium sp. S-51 isolated from soil.</title>
        <authorList>
            <person name="Dahal R.H."/>
        </authorList>
    </citation>
    <scope>NUCLEOTIDE SEQUENCE [LARGE SCALE GENOMIC DNA]</scope>
    <source>
        <strain evidence="2 3">S-51</strain>
    </source>
</reference>
<gene>
    <name evidence="2" type="ORF">HHL25_01180</name>
</gene>
<feature type="transmembrane region" description="Helical" evidence="1">
    <location>
        <begin position="153"/>
        <end position="173"/>
    </location>
</feature>
<feature type="transmembrane region" description="Helical" evidence="1">
    <location>
        <begin position="341"/>
        <end position="360"/>
    </location>
</feature>
<sequence length="403" mass="44058">MTAGRPFFHRIIAPLRPRDPDEHHRVATPLELLFDLVTVIAIASAAAGLHHGIAEGHALQALPMFGMAFFAIWWAWMNFTWFASAYDNDDVLHRLLTMVIMAGSLVIAAGIPVLFTNQPDFTAVIIGYVLMRVAMVVLWLRAACADTPHRKTAVAYAVGITVVQVYWVTFLLVQPLSTATAYGMWVIGALLEIAVPAVAESLTSNTPWHRHHIIERYGLLNIIVLGETLLAGTMALRETVEHFDIMLVHTALSALAIVFSLWWVYFSTDDHLPTRHLRRALIWGYGHFFIFASGAAVGAGFAVLVDIITRHSEIPLIAGDYAVAVPVAVYFTSLWIVRDRYACTGLAMAVLPFFALLALIAPLTGLGLEGVAATAALCAVARAWLMSSADLTTGEAKTTEHHI</sequence>
<evidence type="ECO:0000313" key="3">
    <source>
        <dbReference type="Proteomes" id="UP000541470"/>
    </source>
</evidence>
<feature type="transmembrane region" description="Helical" evidence="1">
    <location>
        <begin position="179"/>
        <end position="199"/>
    </location>
</feature>
<feature type="transmembrane region" description="Helical" evidence="1">
    <location>
        <begin position="65"/>
        <end position="83"/>
    </location>
</feature>
<organism evidence="2 3">
    <name type="scientific">Rhizobium terricola</name>
    <dbReference type="NCBI Taxonomy" id="2728849"/>
    <lineage>
        <taxon>Bacteria</taxon>
        <taxon>Pseudomonadati</taxon>
        <taxon>Pseudomonadota</taxon>
        <taxon>Alphaproteobacteria</taxon>
        <taxon>Hyphomicrobiales</taxon>
        <taxon>Rhizobiaceae</taxon>
        <taxon>Rhizobium/Agrobacterium group</taxon>
        <taxon>Rhizobium</taxon>
    </lineage>
</organism>
<keyword evidence="1" id="KW-0812">Transmembrane</keyword>